<dbReference type="Gene3D" id="3.90.226.30">
    <property type="match status" value="1"/>
</dbReference>
<organism evidence="1">
    <name type="scientific">Ignisphaera aggregans</name>
    <dbReference type="NCBI Taxonomy" id="334771"/>
    <lineage>
        <taxon>Archaea</taxon>
        <taxon>Thermoproteota</taxon>
        <taxon>Thermoprotei</taxon>
        <taxon>Desulfurococcales</taxon>
        <taxon>Desulfurococcaceae</taxon>
        <taxon>Ignisphaera</taxon>
    </lineage>
</organism>
<dbReference type="EMBL" id="DTBZ01000007">
    <property type="protein sequence ID" value="HGQ17396.1"/>
    <property type="molecule type" value="Genomic_DNA"/>
</dbReference>
<dbReference type="EMBL" id="DTAI01000068">
    <property type="protein sequence ID" value="HGN36353.1"/>
    <property type="molecule type" value="Genomic_DNA"/>
</dbReference>
<evidence type="ECO:0000313" key="2">
    <source>
        <dbReference type="EMBL" id="HGQ17396.1"/>
    </source>
</evidence>
<dbReference type="InterPro" id="IPR043166">
    <property type="entry name" value="LarA-like_C"/>
</dbReference>
<reference evidence="1" key="1">
    <citation type="journal article" date="2020" name="mSystems">
        <title>Genome- and Community-Level Interaction Insights into Carbon Utilization and Element Cycling Functions of Hydrothermarchaeota in Hydrothermal Sediment.</title>
        <authorList>
            <person name="Zhou Z."/>
            <person name="Liu Y."/>
            <person name="Xu W."/>
            <person name="Pan J."/>
            <person name="Luo Z.H."/>
            <person name="Li M."/>
        </authorList>
    </citation>
    <scope>NUCLEOTIDE SEQUENCE [LARGE SCALE GENOMIC DNA]</scope>
    <source>
        <strain evidence="1">SpSt-618</strain>
        <strain evidence="2">SpSt-657</strain>
    </source>
</reference>
<evidence type="ECO:0000313" key="1">
    <source>
        <dbReference type="EMBL" id="HGN36353.1"/>
    </source>
</evidence>
<protein>
    <submittedName>
        <fullName evidence="1">Uncharacterized protein</fullName>
    </submittedName>
</protein>
<gene>
    <name evidence="1" type="ORF">ENT87_02210</name>
    <name evidence="2" type="ORF">ENU30_00235</name>
</gene>
<accession>A0A7J3I6T6</accession>
<sequence length="77" mass="8973">MAVAYIHYKYIHRAECICISREFTLKDKEILKFKHANSIAEAVEMVMEKHGDNAKIGMIHYGSEAIPILRRTEKSRH</sequence>
<proteinExistence type="predicted"/>
<comment type="caution">
    <text evidence="1">The sequence shown here is derived from an EMBL/GenBank/DDBJ whole genome shotgun (WGS) entry which is preliminary data.</text>
</comment>
<name>A0A7J3I6T6_9CREN</name>
<dbReference type="AlphaFoldDB" id="A0A7J3I6T6"/>